<keyword evidence="2" id="KW-0882">Thioester bond</keyword>
<dbReference type="InterPro" id="IPR049135">
    <property type="entry name" value="TEP1_CUB2"/>
</dbReference>
<sequence length="319" mass="35726">MVEKAYDWLASKQHSSGRFDEVGSVIHKDMQGGLRNGIALTSYVLTALLENENAKVKHAVVIQNALNYLSSRVKSIDNPYDLSIATYALMLHGHSMGKTALEKLIANSTTTGQNNDMQRYWDTSNSIEATAYALLSFVIAGKYVDGIPVMRWLVNQRYVTGSFPRTQDTFVGLKALTKLAEIISPLRNEYNIILNNKLNRNQQFSINSQDIDVTNYEDIPQNTKQLEITVAGIGFGLLEVIYQQDLDLQNFENSFQLTLTRYNTGSSYELRLNVCASFIATLAESLSNMVMIEVTFPSGYVVDRNPISARTWGNPIQVI</sequence>
<dbReference type="PANTHER" id="PTHR11412">
    <property type="entry name" value="MACROGLOBULIN / COMPLEMENT"/>
    <property type="match status" value="1"/>
</dbReference>
<dbReference type="Gene3D" id="2.60.40.690">
    <property type="entry name" value="Alpha-macroglobulin, receptor-binding domain"/>
    <property type="match status" value="1"/>
</dbReference>
<keyword evidence="6" id="KW-1185">Reference proteome</keyword>
<evidence type="ECO:0000259" key="3">
    <source>
        <dbReference type="Pfam" id="PF07678"/>
    </source>
</evidence>
<dbReference type="InterPro" id="IPR050473">
    <property type="entry name" value="A2M/Complement_sys"/>
</dbReference>
<dbReference type="Proteomes" id="UP000075920">
    <property type="component" value="Unassembled WGS sequence"/>
</dbReference>
<keyword evidence="1" id="KW-0732">Signal</keyword>
<dbReference type="InterPro" id="IPR036595">
    <property type="entry name" value="A-macroglobulin_rcpt-bd_sf"/>
</dbReference>
<dbReference type="InterPro" id="IPR011626">
    <property type="entry name" value="Alpha-macroglobulin_TED"/>
</dbReference>
<reference evidence="6" key="1">
    <citation type="submission" date="2013-03" db="EMBL/GenBank/DDBJ databases">
        <title>The Genome Sequence of Anopheles minimus MINIMUS1.</title>
        <authorList>
            <consortium name="The Broad Institute Genomics Platform"/>
            <person name="Neafsey D.E."/>
            <person name="Walton C."/>
            <person name="Walker B."/>
            <person name="Young S.K."/>
            <person name="Zeng Q."/>
            <person name="Gargeya S."/>
            <person name="Fitzgerald M."/>
            <person name="Haas B."/>
            <person name="Abouelleil A."/>
            <person name="Allen A.W."/>
            <person name="Alvarado L."/>
            <person name="Arachchi H.M."/>
            <person name="Berlin A.M."/>
            <person name="Chapman S.B."/>
            <person name="Gainer-Dewar J."/>
            <person name="Goldberg J."/>
            <person name="Griggs A."/>
            <person name="Gujja S."/>
            <person name="Hansen M."/>
            <person name="Howarth C."/>
            <person name="Imamovic A."/>
            <person name="Ireland A."/>
            <person name="Larimer J."/>
            <person name="McCowan C."/>
            <person name="Murphy C."/>
            <person name="Pearson M."/>
            <person name="Poon T.W."/>
            <person name="Priest M."/>
            <person name="Roberts A."/>
            <person name="Saif S."/>
            <person name="Shea T."/>
            <person name="Sisk P."/>
            <person name="Sykes S."/>
            <person name="Wortman J."/>
            <person name="Nusbaum C."/>
            <person name="Birren B."/>
        </authorList>
    </citation>
    <scope>NUCLEOTIDE SEQUENCE [LARGE SCALE GENOMIC DNA]</scope>
    <source>
        <strain evidence="6">MINIMUS1</strain>
    </source>
</reference>
<dbReference type="Pfam" id="PF07678">
    <property type="entry name" value="TED_complement"/>
    <property type="match status" value="1"/>
</dbReference>
<dbReference type="VEuPathDB" id="VectorBase:AMIN006995"/>
<feature type="domain" description="Alpha-macroglobulin-like TED" evidence="3">
    <location>
        <begin position="2"/>
        <end position="178"/>
    </location>
</feature>
<dbReference type="STRING" id="112268.A0A182W9G7"/>
<evidence type="ECO:0000313" key="5">
    <source>
        <dbReference type="EnsemblMetazoa" id="AMIN006995-PA"/>
    </source>
</evidence>
<dbReference type="SUPFAM" id="SSF48239">
    <property type="entry name" value="Terpenoid cyclases/Protein prenyltransferases"/>
    <property type="match status" value="1"/>
</dbReference>
<dbReference type="SUPFAM" id="SSF49410">
    <property type="entry name" value="Alpha-macroglobulin receptor domain"/>
    <property type="match status" value="1"/>
</dbReference>
<protein>
    <submittedName>
        <fullName evidence="5">Uncharacterized protein</fullName>
    </submittedName>
</protein>
<evidence type="ECO:0000313" key="6">
    <source>
        <dbReference type="Proteomes" id="UP000075920"/>
    </source>
</evidence>
<dbReference type="InterPro" id="IPR008930">
    <property type="entry name" value="Terpenoid_cyclase/PrenylTrfase"/>
</dbReference>
<evidence type="ECO:0000259" key="4">
    <source>
        <dbReference type="Pfam" id="PF21412"/>
    </source>
</evidence>
<proteinExistence type="predicted"/>
<dbReference type="Pfam" id="PF21412">
    <property type="entry name" value="TEP1_CUB2"/>
    <property type="match status" value="1"/>
</dbReference>
<dbReference type="AlphaFoldDB" id="A0A182W9G7"/>
<evidence type="ECO:0000256" key="2">
    <source>
        <dbReference type="ARBA" id="ARBA00022966"/>
    </source>
</evidence>
<dbReference type="EnsemblMetazoa" id="AMIN006995-RA">
    <property type="protein sequence ID" value="AMIN006995-PA"/>
    <property type="gene ID" value="AMIN006995"/>
</dbReference>
<feature type="domain" description="TEP1 second CUB" evidence="4">
    <location>
        <begin position="184"/>
        <end position="243"/>
    </location>
</feature>
<name>A0A182W9G7_9DIPT</name>
<accession>A0A182W9G7</accession>
<dbReference type="PANTHER" id="PTHR11412:SF136">
    <property type="entry name" value="CD109 ANTIGEN"/>
    <property type="match status" value="1"/>
</dbReference>
<dbReference type="Gene3D" id="1.50.10.20">
    <property type="match status" value="1"/>
</dbReference>
<dbReference type="GO" id="GO:0005615">
    <property type="term" value="C:extracellular space"/>
    <property type="evidence" value="ECO:0007669"/>
    <property type="project" value="InterPro"/>
</dbReference>
<evidence type="ECO:0000256" key="1">
    <source>
        <dbReference type="ARBA" id="ARBA00022729"/>
    </source>
</evidence>
<organism evidence="5 6">
    <name type="scientific">Anopheles minimus</name>
    <dbReference type="NCBI Taxonomy" id="112268"/>
    <lineage>
        <taxon>Eukaryota</taxon>
        <taxon>Metazoa</taxon>
        <taxon>Ecdysozoa</taxon>
        <taxon>Arthropoda</taxon>
        <taxon>Hexapoda</taxon>
        <taxon>Insecta</taxon>
        <taxon>Pterygota</taxon>
        <taxon>Neoptera</taxon>
        <taxon>Endopterygota</taxon>
        <taxon>Diptera</taxon>
        <taxon>Nematocera</taxon>
        <taxon>Culicoidea</taxon>
        <taxon>Culicidae</taxon>
        <taxon>Anophelinae</taxon>
        <taxon>Anopheles</taxon>
    </lineage>
</organism>
<reference evidence="5" key="2">
    <citation type="submission" date="2020-05" db="UniProtKB">
        <authorList>
            <consortium name="EnsemblMetazoa"/>
        </authorList>
    </citation>
    <scope>IDENTIFICATION</scope>
    <source>
        <strain evidence="5">MINIMUS1</strain>
    </source>
</reference>